<feature type="region of interest" description="Disordered" evidence="1">
    <location>
        <begin position="525"/>
        <end position="560"/>
    </location>
</feature>
<dbReference type="EMBL" id="CAHIKZ030001653">
    <property type="protein sequence ID" value="CAE1271349.1"/>
    <property type="molecule type" value="Genomic_DNA"/>
</dbReference>
<dbReference type="Gene3D" id="3.40.50.620">
    <property type="entry name" value="HUPs"/>
    <property type="match status" value="1"/>
</dbReference>
<protein>
    <submittedName>
        <fullName evidence="4">Uncharacterized protein</fullName>
    </submittedName>
</protein>
<keyword evidence="5" id="KW-1185">Reference proteome</keyword>
<dbReference type="SUPFAM" id="SSF52402">
    <property type="entry name" value="Adenine nucleotide alpha hydrolases-like"/>
    <property type="match status" value="1"/>
</dbReference>
<dbReference type="Gene3D" id="3.90.1150.10">
    <property type="entry name" value="Aspartate Aminotransferase, domain 1"/>
    <property type="match status" value="1"/>
</dbReference>
<dbReference type="InterPro" id="IPR014729">
    <property type="entry name" value="Rossmann-like_a/b/a_fold"/>
</dbReference>
<dbReference type="CDD" id="cd24138">
    <property type="entry name" value="TtcA-like"/>
    <property type="match status" value="1"/>
</dbReference>
<evidence type="ECO:0000259" key="3">
    <source>
        <dbReference type="Pfam" id="PF01171"/>
    </source>
</evidence>
<dbReference type="InterPro" id="IPR015424">
    <property type="entry name" value="PyrdxlP-dep_Trfase"/>
</dbReference>
<dbReference type="InterPro" id="IPR015422">
    <property type="entry name" value="PyrdxlP-dep_Trfase_small"/>
</dbReference>
<sequence length="881" mass="99501">MPVEKTNSDLLKYIRESLDSNTFCGPYGLRKVLYLDYVASGRDIIRNATNASEHDAVIFAGSGTTAAIHKLIFSLHLKEPPIIFAGPFEHHSNLLPWREIGAEIISIRETSNGLVDISHLESQLQLWAGKCKQMIGCFTAASNITGILTDVNAVTICLHKYGALAFWDYATAAPYVNIDMNPIIDSHDQCYVYKDAVYFSPHKFIGGISTPGVLIAKKSLFRNPTPEGCGGGTIFFVRREGHRYLQEPEMREEGGTPDIIGSIRAGLVIQLKQAIGTDLISEKDTEMCRIAYDCWKKCKNLVLLGHQTPPSLPIFSFLIYHPITGRFLHHNFVTAILNDVFGIQSRGGCACAGPYAEELLGISEAVAEEYEKVLIEDSRLDRVHLRRYREYSEREILRPGFTRFNLPFFINEECLNFILEALQLVAEYGWLLLPQYMFNKETGEWRHRDLQVYKDRKWLGNISYSSGCMQYKTNVNTCSKETLPQDYQSCLDKAKKLFKKAEKMKYPLPDQELLFSDGTQHLRCLDSHPQQDTTNDTLTASQPTINDTSHPKSNPLEDISCSKSQSNILVQITKLSTNDDKSDGKEVSIVSSNLVPAVCPFKPKPKKSELKKTKNGSFWFSPPKEIFTPAVKAITNYKMIKDGDHVLLCLSGGKDSLSMLHIIHQYKFYAQSKGIHFEIGAVTVDPQTPAYDPSPLKKYLATLNIPYFFESQGILETAANLPYKCESICSFCSRMKRGRIYACARREKYNVIALGQHLDDLAESFLMSFFHNGILRTMKAHYTVKEGDLHVIRPLVHVREKDLRMFASKCQLPVINENCPACFEAPKERHRMKQLLATQELLFPKIYNSMSSAMAPIMGINKAEVSVHELLANIGIHHEDE</sequence>
<evidence type="ECO:0000313" key="4">
    <source>
        <dbReference type="EMBL" id="CAE1271349.1"/>
    </source>
</evidence>
<dbReference type="InterPro" id="IPR011063">
    <property type="entry name" value="TilS/TtcA_N"/>
</dbReference>
<feature type="compositionally biased region" description="Polar residues" evidence="1">
    <location>
        <begin position="528"/>
        <end position="552"/>
    </location>
</feature>
<dbReference type="Gene3D" id="3.40.640.10">
    <property type="entry name" value="Type I PLP-dependent aspartate aminotransferase-like (Major domain)"/>
    <property type="match status" value="1"/>
</dbReference>
<dbReference type="PANTHER" id="PTHR43686">
    <property type="entry name" value="SULFURTRANSFERASE-RELATED"/>
    <property type="match status" value="1"/>
</dbReference>
<reference evidence="4" key="1">
    <citation type="submission" date="2021-01" db="EMBL/GenBank/DDBJ databases">
        <authorList>
            <person name="Li R."/>
            <person name="Bekaert M."/>
        </authorList>
    </citation>
    <scope>NUCLEOTIDE SEQUENCE</scope>
    <source>
        <strain evidence="4">Farmed</strain>
    </source>
</reference>
<evidence type="ECO:0000259" key="2">
    <source>
        <dbReference type="Pfam" id="PF00266"/>
    </source>
</evidence>
<dbReference type="Pfam" id="PF01171">
    <property type="entry name" value="ATP_bind_3"/>
    <property type="match status" value="1"/>
</dbReference>
<dbReference type="Proteomes" id="UP000597762">
    <property type="component" value="Unassembled WGS sequence"/>
</dbReference>
<organism evidence="4 5">
    <name type="scientific">Acanthosepion pharaonis</name>
    <name type="common">Pharaoh cuttlefish</name>
    <name type="synonym">Sepia pharaonis</name>
    <dbReference type="NCBI Taxonomy" id="158019"/>
    <lineage>
        <taxon>Eukaryota</taxon>
        <taxon>Metazoa</taxon>
        <taxon>Spiralia</taxon>
        <taxon>Lophotrochozoa</taxon>
        <taxon>Mollusca</taxon>
        <taxon>Cephalopoda</taxon>
        <taxon>Coleoidea</taxon>
        <taxon>Decapodiformes</taxon>
        <taxon>Sepiida</taxon>
        <taxon>Sepiina</taxon>
        <taxon>Sepiidae</taxon>
        <taxon>Acanthosepion</taxon>
    </lineage>
</organism>
<name>A0A812CJM7_ACAPH</name>
<dbReference type="PANTHER" id="PTHR43686:SF1">
    <property type="entry name" value="AMINOTRAN_5 DOMAIN-CONTAINING PROTEIN"/>
    <property type="match status" value="1"/>
</dbReference>
<comment type="caution">
    <text evidence="4">The sequence shown here is derived from an EMBL/GenBank/DDBJ whole genome shotgun (WGS) entry which is preliminary data.</text>
</comment>
<gene>
    <name evidence="4" type="ORF">SPHA_37198</name>
</gene>
<accession>A0A812CJM7</accession>
<dbReference type="OrthoDB" id="420046at2759"/>
<evidence type="ECO:0000256" key="1">
    <source>
        <dbReference type="SAM" id="MobiDB-lite"/>
    </source>
</evidence>
<dbReference type="AlphaFoldDB" id="A0A812CJM7"/>
<proteinExistence type="predicted"/>
<feature type="domain" description="Aminotransferase class V" evidence="2">
    <location>
        <begin position="40"/>
        <end position="357"/>
    </location>
</feature>
<feature type="domain" description="tRNA(Ile)-lysidine/2-thiocytidine synthase N-terminal" evidence="3">
    <location>
        <begin position="646"/>
        <end position="815"/>
    </location>
</feature>
<dbReference type="SUPFAM" id="SSF53383">
    <property type="entry name" value="PLP-dependent transferases"/>
    <property type="match status" value="1"/>
</dbReference>
<dbReference type="Pfam" id="PF00266">
    <property type="entry name" value="Aminotran_5"/>
    <property type="match status" value="1"/>
</dbReference>
<dbReference type="InterPro" id="IPR000192">
    <property type="entry name" value="Aminotrans_V_dom"/>
</dbReference>
<evidence type="ECO:0000313" key="5">
    <source>
        <dbReference type="Proteomes" id="UP000597762"/>
    </source>
</evidence>
<dbReference type="InterPro" id="IPR015421">
    <property type="entry name" value="PyrdxlP-dep_Trfase_major"/>
</dbReference>